<evidence type="ECO:0000256" key="1">
    <source>
        <dbReference type="SAM" id="Phobius"/>
    </source>
</evidence>
<evidence type="ECO:0008006" key="4">
    <source>
        <dbReference type="Google" id="ProtNLM"/>
    </source>
</evidence>
<feature type="transmembrane region" description="Helical" evidence="1">
    <location>
        <begin position="5"/>
        <end position="22"/>
    </location>
</feature>
<gene>
    <name evidence="2" type="ORF">LF65_06760</name>
</gene>
<keyword evidence="1" id="KW-1133">Transmembrane helix</keyword>
<protein>
    <recommendedName>
        <fullName evidence="4">DUF5316 domain-containing protein</fullName>
    </recommendedName>
</protein>
<dbReference type="OrthoDB" id="1927595at2"/>
<reference evidence="3" key="1">
    <citation type="submission" date="2014-12" db="EMBL/GenBank/DDBJ databases">
        <title>Genome sequence of Clostridium beijerinckii strain 59B.</title>
        <authorList>
            <person name="Little G.T."/>
            <person name="Minton N.P."/>
        </authorList>
    </citation>
    <scope>NUCLEOTIDE SEQUENCE [LARGE SCALE GENOMIC DNA]</scope>
    <source>
        <strain evidence="3">59B</strain>
    </source>
</reference>
<sequence>MKVSFTIGLIIAMVAYIAGFLLNDYNITLKISGFLSAFCIVICGILNGSFVSGDKYLANYLSEGKNDKNRRTKIVNYLLIILMPNIVVCIIVLMLISFRH</sequence>
<keyword evidence="1" id="KW-0812">Transmembrane</keyword>
<name>A0A140DMI9_CLOBE</name>
<evidence type="ECO:0000313" key="3">
    <source>
        <dbReference type="Proteomes" id="UP000031866"/>
    </source>
</evidence>
<dbReference type="InterPro" id="IPR035167">
    <property type="entry name" value="DUF5316"/>
</dbReference>
<accession>A0A140DMI9</accession>
<feature type="transmembrane region" description="Helical" evidence="1">
    <location>
        <begin position="34"/>
        <end position="53"/>
    </location>
</feature>
<proteinExistence type="predicted"/>
<dbReference type="Pfam" id="PF17247">
    <property type="entry name" value="DUF5316"/>
    <property type="match status" value="1"/>
</dbReference>
<feature type="transmembrane region" description="Helical" evidence="1">
    <location>
        <begin position="74"/>
        <end position="98"/>
    </location>
</feature>
<organism evidence="2 3">
    <name type="scientific">Clostridium beijerinckii</name>
    <name type="common">Clostridium MP</name>
    <dbReference type="NCBI Taxonomy" id="1520"/>
    <lineage>
        <taxon>Bacteria</taxon>
        <taxon>Bacillati</taxon>
        <taxon>Bacillota</taxon>
        <taxon>Clostridia</taxon>
        <taxon>Eubacteriales</taxon>
        <taxon>Clostridiaceae</taxon>
        <taxon>Clostridium</taxon>
    </lineage>
</organism>
<dbReference type="KEGG" id="cbei:LF65_06760"/>
<evidence type="ECO:0000313" key="2">
    <source>
        <dbReference type="EMBL" id="AMK50480.1"/>
    </source>
</evidence>
<dbReference type="RefSeq" id="WP_061114919.1">
    <property type="nucleotide sequence ID" value="NZ_CP010086.2"/>
</dbReference>
<dbReference type="AlphaFoldDB" id="A0A140DMI9"/>
<dbReference type="EMBL" id="CP010086">
    <property type="protein sequence ID" value="AMK50480.1"/>
    <property type="molecule type" value="Genomic_DNA"/>
</dbReference>
<keyword evidence="1" id="KW-0472">Membrane</keyword>
<dbReference type="Proteomes" id="UP000031866">
    <property type="component" value="Chromosome"/>
</dbReference>